<evidence type="ECO:0000313" key="1">
    <source>
        <dbReference type="EMBL" id="GFY28832.1"/>
    </source>
</evidence>
<name>A0A8X7BFU1_TRICX</name>
<proteinExistence type="predicted"/>
<reference evidence="1" key="1">
    <citation type="submission" date="2020-08" db="EMBL/GenBank/DDBJ databases">
        <title>Multicomponent nature underlies the extraordinary mechanical properties of spider dragline silk.</title>
        <authorList>
            <person name="Kono N."/>
            <person name="Nakamura H."/>
            <person name="Mori M."/>
            <person name="Yoshida Y."/>
            <person name="Ohtoshi R."/>
            <person name="Malay A.D."/>
            <person name="Moran D.A.P."/>
            <person name="Tomita M."/>
            <person name="Numata K."/>
            <person name="Arakawa K."/>
        </authorList>
    </citation>
    <scope>NUCLEOTIDE SEQUENCE</scope>
</reference>
<comment type="caution">
    <text evidence="1">The sequence shown here is derived from an EMBL/GenBank/DDBJ whole genome shotgun (WGS) entry which is preliminary data.</text>
</comment>
<organism evidence="1 2">
    <name type="scientific">Trichonephila clavipes</name>
    <name type="common">Golden silk orbweaver</name>
    <name type="synonym">Nephila clavipes</name>
    <dbReference type="NCBI Taxonomy" id="2585209"/>
    <lineage>
        <taxon>Eukaryota</taxon>
        <taxon>Metazoa</taxon>
        <taxon>Ecdysozoa</taxon>
        <taxon>Arthropoda</taxon>
        <taxon>Chelicerata</taxon>
        <taxon>Arachnida</taxon>
        <taxon>Araneae</taxon>
        <taxon>Araneomorphae</taxon>
        <taxon>Entelegynae</taxon>
        <taxon>Araneoidea</taxon>
        <taxon>Nephilidae</taxon>
        <taxon>Trichonephila</taxon>
    </lineage>
</organism>
<keyword evidence="2" id="KW-1185">Reference proteome</keyword>
<gene>
    <name evidence="1" type="ORF">TNCV_4719651</name>
</gene>
<sequence>MLPRKELGPKQVSVRGPCLRSPSGYVADSSMMRSARTNEETLFFQMNPGSIDSIKMIASVFGGIVGNTYWQCAFGIVLLALT</sequence>
<dbReference type="AlphaFoldDB" id="A0A8X7BFU1"/>
<accession>A0A8X7BFU1</accession>
<dbReference type="Proteomes" id="UP000887159">
    <property type="component" value="Unassembled WGS sequence"/>
</dbReference>
<dbReference type="EMBL" id="BMAU01021387">
    <property type="protein sequence ID" value="GFY28832.1"/>
    <property type="molecule type" value="Genomic_DNA"/>
</dbReference>
<protein>
    <submittedName>
        <fullName evidence="1">Uncharacterized protein</fullName>
    </submittedName>
</protein>
<evidence type="ECO:0000313" key="2">
    <source>
        <dbReference type="Proteomes" id="UP000887159"/>
    </source>
</evidence>